<organism evidence="2 3">
    <name type="scientific">Candidatus Synechococcus spongiarum 142</name>
    <dbReference type="NCBI Taxonomy" id="1608213"/>
    <lineage>
        <taxon>Bacteria</taxon>
        <taxon>Bacillati</taxon>
        <taxon>Cyanobacteriota</taxon>
        <taxon>Cyanophyceae</taxon>
        <taxon>Synechococcales</taxon>
        <taxon>Synechococcaceae</taxon>
        <taxon>Synechococcus</taxon>
    </lineage>
</organism>
<name>A0A6N3X715_9SYNE</name>
<dbReference type="Proteomes" id="UP000035054">
    <property type="component" value="Unassembled WGS sequence"/>
</dbReference>
<sequence length="74" mass="8585">MPARDQSASQEQHNCRDVQETGRKPCHCPDSNSHRPEQSQLFGGTQWENSGGNHHEVRWLFNSLWVELWFLPVA</sequence>
<feature type="compositionally biased region" description="Basic and acidic residues" evidence="1">
    <location>
        <begin position="13"/>
        <end position="23"/>
    </location>
</feature>
<accession>A0A6N3X715</accession>
<protein>
    <submittedName>
        <fullName evidence="2">Uncharacterized protein</fullName>
    </submittedName>
</protein>
<reference evidence="2 3" key="1">
    <citation type="submission" date="2015-01" db="EMBL/GenBank/DDBJ databases">
        <title>Lifestyle Evolution in Cyanobacterial Symbionts of Sponges.</title>
        <authorList>
            <person name="Burgsdorf I."/>
            <person name="Slaby B.M."/>
            <person name="Handley K.M."/>
            <person name="Haber M."/>
            <person name="Blom J."/>
            <person name="Marshall C.W."/>
            <person name="Gilbert J.A."/>
            <person name="Hentschel U."/>
            <person name="Steindler L."/>
        </authorList>
    </citation>
    <scope>NUCLEOTIDE SEQUENCE [LARGE SCALE GENOMIC DNA]</scope>
    <source>
        <strain evidence="2">142</strain>
    </source>
</reference>
<comment type="caution">
    <text evidence="2">The sequence shown here is derived from an EMBL/GenBank/DDBJ whole genome shotgun (WGS) entry which is preliminary data.</text>
</comment>
<feature type="compositionally biased region" description="Polar residues" evidence="1">
    <location>
        <begin position="38"/>
        <end position="48"/>
    </location>
</feature>
<feature type="compositionally biased region" description="Polar residues" evidence="1">
    <location>
        <begin position="1"/>
        <end position="12"/>
    </location>
</feature>
<dbReference type="AlphaFoldDB" id="A0A6N3X715"/>
<evidence type="ECO:0000256" key="1">
    <source>
        <dbReference type="SAM" id="MobiDB-lite"/>
    </source>
</evidence>
<feature type="region of interest" description="Disordered" evidence="1">
    <location>
        <begin position="1"/>
        <end position="48"/>
    </location>
</feature>
<proteinExistence type="predicted"/>
<gene>
    <name evidence="2" type="ORF">TH68_00250</name>
</gene>
<dbReference type="EMBL" id="JXUO01000007">
    <property type="protein sequence ID" value="KKZ15462.1"/>
    <property type="molecule type" value="Genomic_DNA"/>
</dbReference>
<evidence type="ECO:0000313" key="2">
    <source>
        <dbReference type="EMBL" id="KKZ15462.1"/>
    </source>
</evidence>
<evidence type="ECO:0000313" key="3">
    <source>
        <dbReference type="Proteomes" id="UP000035054"/>
    </source>
</evidence>